<dbReference type="OrthoDB" id="3973404at2759"/>
<evidence type="ECO:0000256" key="2">
    <source>
        <dbReference type="ARBA" id="ARBA00005311"/>
    </source>
</evidence>
<comment type="similarity">
    <text evidence="2">Belongs to the AIM3 family.</text>
</comment>
<dbReference type="GO" id="GO:0045121">
    <property type="term" value="C:membrane raft"/>
    <property type="evidence" value="ECO:0007669"/>
    <property type="project" value="UniProtKB-SubCell"/>
</dbReference>
<feature type="compositionally biased region" description="Basic and acidic residues" evidence="4">
    <location>
        <begin position="823"/>
        <end position="846"/>
    </location>
</feature>
<gene>
    <name evidence="5" type="primary">TBLA0H01570</name>
    <name evidence="5" type="ORF">TBLA_0H01570</name>
</gene>
<feature type="compositionally biased region" description="Low complexity" evidence="4">
    <location>
        <begin position="12"/>
        <end position="27"/>
    </location>
</feature>
<dbReference type="RefSeq" id="XP_004181963.1">
    <property type="nucleotide sequence ID" value="XM_004181915.1"/>
</dbReference>
<dbReference type="OMA" id="QDRMPER"/>
<feature type="compositionally biased region" description="Basic and acidic residues" evidence="4">
    <location>
        <begin position="557"/>
        <end position="602"/>
    </location>
</feature>
<evidence type="ECO:0000256" key="1">
    <source>
        <dbReference type="ARBA" id="ARBA00004256"/>
    </source>
</evidence>
<feature type="compositionally biased region" description="Basic and acidic residues" evidence="4">
    <location>
        <begin position="853"/>
        <end position="886"/>
    </location>
</feature>
<feature type="region of interest" description="Disordered" evidence="4">
    <location>
        <begin position="1"/>
        <end position="1238"/>
    </location>
</feature>
<feature type="compositionally biased region" description="Basic and acidic residues" evidence="4">
    <location>
        <begin position="684"/>
        <end position="725"/>
    </location>
</feature>
<feature type="compositionally biased region" description="Basic and acidic residues" evidence="4">
    <location>
        <begin position="763"/>
        <end position="783"/>
    </location>
</feature>
<dbReference type="GO" id="GO:0030479">
    <property type="term" value="C:actin cortical patch"/>
    <property type="evidence" value="ECO:0007669"/>
    <property type="project" value="InterPro"/>
</dbReference>
<dbReference type="Proteomes" id="UP000002866">
    <property type="component" value="Chromosome 8"/>
</dbReference>
<feature type="compositionally biased region" description="Low complexity" evidence="4">
    <location>
        <begin position="524"/>
        <end position="539"/>
    </location>
</feature>
<evidence type="ECO:0000313" key="5">
    <source>
        <dbReference type="EMBL" id="CCH62444.1"/>
    </source>
</evidence>
<dbReference type="Pfam" id="PF17096">
    <property type="entry name" value="AIM3"/>
    <property type="match status" value="1"/>
</dbReference>
<feature type="compositionally biased region" description="Basic and acidic residues" evidence="4">
    <location>
        <begin position="61"/>
        <end position="107"/>
    </location>
</feature>
<name>I2H7U2_HENB6</name>
<dbReference type="STRING" id="1071380.I2H7U2"/>
<comment type="subcellular location">
    <subcellularLocation>
        <location evidence="1">Membrane raft</location>
        <topology evidence="1">Peripheral membrane protein</topology>
    </subcellularLocation>
</comment>
<feature type="compositionally biased region" description="Polar residues" evidence="4">
    <location>
        <begin position="227"/>
        <end position="246"/>
    </location>
</feature>
<feature type="compositionally biased region" description="Basic and acidic residues" evidence="4">
    <location>
        <begin position="424"/>
        <end position="433"/>
    </location>
</feature>
<feature type="compositionally biased region" description="Pro residues" evidence="4">
    <location>
        <begin position="1346"/>
        <end position="1355"/>
    </location>
</feature>
<feature type="compositionally biased region" description="Low complexity" evidence="4">
    <location>
        <begin position="1375"/>
        <end position="1384"/>
    </location>
</feature>
<sequence>MDKIASGLKTTAKYGAKGAKSGYNAGKNHYKKSKEKRDERDGDGNRRHSSRYSDEDDYYSDDDRRRDRRDRDRDSYRGYGRDDRDYRRDRDRDYDRGYGREPDRDPRSFPPPPLNRDYAQYKEGSTPPPPNKGEYGGNSDYGNTYKTPPPSGDNYDQHDYNNRGPPSSLPPRNNQQRNDNRGSGPLPPRDNEPEGYNNRDSPGPLPPRNNQQGYDDRAPPGPLPPRNGNQPLPASNYYQGTSQQRNTDQHPSDSYYNTNDYNSQQSQNDYNQQRPVSRGYNQATLPVRNNDYQSYDDGDTRSQQNPGPVFEVKPFNREENERLKEENKPKVNQVDVSNLPPPPIRKDISNVTNCSNNNSAAWQGSNASNNANEAANNNTGSNQPPGLPSRDSSSNTNNTPKAAVVGGSYNYNVDVGFAPPPKPYRSDDSRTEPNKPIPNPTANTVLPPPPGPSDSTNDYNAGSNVPPSLPSRDSGIKVLNPEPIQILSPEPIQPIDSVKPARLQQLPVDSFNPPPQPFRRDTQRGNSNSPSPSLPNRSGPENRRGSDDDDRLNDLPPRGDPDLRRSNSRRDDRPHKDDGYGMDEGNHPTRSSRDRPDRRRDNEDDDRYNKHHNSRRDSDWDDYDSKSRRPRRGGPRDEWDEEEQSSGVKGFFSGIGSKLRGKEDDEDDDYYEGENRKPPPKSRMAAEDKYGREPSGRARMSNDRDIDSRKPQSRRDTRSGEDEKGFGFLSKFGGGQRSNEDDEDDGRRRAPSGMVRDYDDGDDYNRNSKSDRSRRDEKEEEKGFGFLSKFGGGSRSNNDDEMDADADADADGYNSRRNPHSNSRKEGRDYNNRNGRDGPRRNNRIDDDWDDDKDNRLPPKFRRPDDKEDDRSRPEDSTYNRYDNKGGNRLPPKSRRPDNFEHDNWDEDRNRKWDDEKGYDDRNKRQNQINDAPPPAGRRPDQIDDAPSPAGRRPDQYNDAPPPTGRRPDQYDDAPPPVGRNADQQYNAPSSVNRRASDNPSPHPATQPATQPVRIVMEDRDISSPPPTHNRNTELDNDRASQYESKRNTDRVMMNSNRQDDTSTTTDTSTMVTASSTLPVMGDISKIKLRNTGSNFLKDDSSVTEQIESKKKNSDDYSSNLKRNVSKPPDSKSSIQEEEEPDFMTIRNRLNKTSFSDTVKERTSSSSNPVIDSELTSPASKFSTRVTSPQINSDKTPPNVPRKAFSSGVKKIPPPVAAKKPNLDVSKKSPPPVAPKKPVIFEKKNDLLTVTNRFQEISTPKTSTPPIVGKKPIVSNHISSLKPGIINTGDEPDFNIFKRNLKHVPTTPIEDKNDKDEDDWDNDDDKAQKPRVEPRSSEPAPIRRSNPPPPPPPHGSKPIVKPRAPAPPPKARHISNVNQNNSSNEDQEESNPFERYLKAAVPTEEDRLHKN</sequence>
<feature type="compositionally biased region" description="Acidic residues" evidence="4">
    <location>
        <begin position="799"/>
        <end position="810"/>
    </location>
</feature>
<dbReference type="InParanoid" id="I2H7U2"/>
<keyword evidence="3" id="KW-0472">Membrane</keyword>
<accession>I2H7U2</accession>
<feature type="compositionally biased region" description="Polar residues" evidence="4">
    <location>
        <begin position="349"/>
        <end position="364"/>
    </location>
</feature>
<feature type="compositionally biased region" description="Polar residues" evidence="4">
    <location>
        <begin position="982"/>
        <end position="1000"/>
    </location>
</feature>
<feature type="compositionally biased region" description="Polar residues" evidence="4">
    <location>
        <begin position="1164"/>
        <end position="1196"/>
    </location>
</feature>
<evidence type="ECO:0000256" key="4">
    <source>
        <dbReference type="SAM" id="MobiDB-lite"/>
    </source>
</evidence>
<feature type="compositionally biased region" description="Polar residues" evidence="4">
    <location>
        <begin position="453"/>
        <end position="466"/>
    </location>
</feature>
<feature type="compositionally biased region" description="Polar residues" evidence="4">
    <location>
        <begin position="390"/>
        <end position="400"/>
    </location>
</feature>
<evidence type="ECO:0000256" key="3">
    <source>
        <dbReference type="ARBA" id="ARBA00023136"/>
    </source>
</evidence>
<reference evidence="5 6" key="1">
    <citation type="journal article" date="2011" name="Proc. Natl. Acad. Sci. U.S.A.">
        <title>Evolutionary erosion of yeast sex chromosomes by mating-type switching accidents.</title>
        <authorList>
            <person name="Gordon J.L."/>
            <person name="Armisen D."/>
            <person name="Proux-Wera E."/>
            <person name="Oheigeartaigh S.S."/>
            <person name="Byrne K.P."/>
            <person name="Wolfe K.H."/>
        </authorList>
    </citation>
    <scope>NUCLEOTIDE SEQUENCE [LARGE SCALE GENOMIC DNA]</scope>
    <source>
        <strain evidence="6">ATCC 34711 / CBS 6284 / DSM 70876 / NBRC 10599 / NRRL Y-10934 / UCD 77-7</strain>
    </source>
</reference>
<feature type="compositionally biased region" description="Basic and acidic residues" evidence="4">
    <location>
        <begin position="895"/>
        <end position="924"/>
    </location>
</feature>
<dbReference type="GO" id="GO:0051016">
    <property type="term" value="P:barbed-end actin filament capping"/>
    <property type="evidence" value="ECO:0007669"/>
    <property type="project" value="InterPro"/>
</dbReference>
<feature type="compositionally biased region" description="Basic and acidic residues" evidence="4">
    <location>
        <begin position="615"/>
        <end position="627"/>
    </location>
</feature>
<dbReference type="EMBL" id="HE806323">
    <property type="protein sequence ID" value="CCH62444.1"/>
    <property type="molecule type" value="Genomic_DNA"/>
</dbReference>
<protein>
    <submittedName>
        <fullName evidence="5">Uncharacterized protein</fullName>
    </submittedName>
</protein>
<organism evidence="5 6">
    <name type="scientific">Henningerozyma blattae (strain ATCC 34711 / CBS 6284 / DSM 70876 / NBRC 10599 / NRRL Y-10934 / UCD 77-7)</name>
    <name type="common">Yeast</name>
    <name type="synonym">Tetrapisispora blattae</name>
    <dbReference type="NCBI Taxonomy" id="1071380"/>
    <lineage>
        <taxon>Eukaryota</taxon>
        <taxon>Fungi</taxon>
        <taxon>Dikarya</taxon>
        <taxon>Ascomycota</taxon>
        <taxon>Saccharomycotina</taxon>
        <taxon>Saccharomycetes</taxon>
        <taxon>Saccharomycetales</taxon>
        <taxon>Saccharomycetaceae</taxon>
        <taxon>Henningerozyma</taxon>
    </lineage>
</organism>
<proteinExistence type="inferred from homology"/>
<feature type="compositionally biased region" description="Low complexity" evidence="4">
    <location>
        <begin position="365"/>
        <end position="382"/>
    </location>
</feature>
<feature type="compositionally biased region" description="Basic and acidic residues" evidence="4">
    <location>
        <begin position="1325"/>
        <end position="1336"/>
    </location>
</feature>
<feature type="compositionally biased region" description="Basic and acidic residues" evidence="4">
    <location>
        <begin position="1031"/>
        <end position="1050"/>
    </location>
</feature>
<evidence type="ECO:0000313" key="6">
    <source>
        <dbReference type="Proteomes" id="UP000002866"/>
    </source>
</evidence>
<feature type="compositionally biased region" description="Basic and acidic residues" evidence="4">
    <location>
        <begin position="314"/>
        <end position="329"/>
    </location>
</feature>
<dbReference type="GeneID" id="14497601"/>
<dbReference type="KEGG" id="tbl:TBLA_0H01570"/>
<feature type="compositionally biased region" description="Low complexity" evidence="4">
    <location>
        <begin position="1062"/>
        <end position="1077"/>
    </location>
</feature>
<keyword evidence="6" id="KW-1185">Reference proteome</keyword>
<feature type="compositionally biased region" description="Basic and acidic residues" evidence="4">
    <location>
        <begin position="1097"/>
        <end position="1115"/>
    </location>
</feature>
<dbReference type="HOGENOM" id="CLU_253658_0_0_1"/>
<feature type="compositionally biased region" description="Low complexity" evidence="4">
    <location>
        <begin position="252"/>
        <end position="273"/>
    </location>
</feature>
<dbReference type="InterPro" id="IPR031370">
    <property type="entry name" value="Aim3"/>
</dbReference>
<feature type="compositionally biased region" description="Basic and acidic residues" evidence="4">
    <location>
        <begin position="35"/>
        <end position="46"/>
    </location>
</feature>
<feature type="region of interest" description="Disordered" evidence="4">
    <location>
        <begin position="1300"/>
        <end position="1411"/>
    </location>
</feature>